<protein>
    <submittedName>
        <fullName evidence="1">N-acetyltransferase</fullName>
    </submittedName>
</protein>
<proteinExistence type="predicted"/>
<evidence type="ECO:0000313" key="1">
    <source>
        <dbReference type="EMBL" id="MTV74550.1"/>
    </source>
</evidence>
<evidence type="ECO:0000313" key="2">
    <source>
        <dbReference type="Proteomes" id="UP000483094"/>
    </source>
</evidence>
<reference evidence="1 2" key="1">
    <citation type="submission" date="2019-11" db="EMBL/GenBank/DDBJ databases">
        <title>Growth characteristics of pneumococcus vary with the chemical composition of the capsule and with environmental conditions.</title>
        <authorList>
            <person name="Tothpal A."/>
            <person name="Desobry K."/>
            <person name="Joshi S."/>
            <person name="Wyllie A.L."/>
            <person name="Weinberger D.M."/>
        </authorList>
    </citation>
    <scope>NUCLEOTIDE SEQUENCE [LARGE SCALE GENOMIC DNA]</scope>
    <source>
        <strain evidence="2">pnumococcus19F</strain>
    </source>
</reference>
<organism evidence="1 2">
    <name type="scientific">Streptococcus pneumoniae</name>
    <dbReference type="NCBI Taxonomy" id="1313"/>
    <lineage>
        <taxon>Bacteria</taxon>
        <taxon>Bacillati</taxon>
        <taxon>Bacillota</taxon>
        <taxon>Bacilli</taxon>
        <taxon>Lactobacillales</taxon>
        <taxon>Streptococcaceae</taxon>
        <taxon>Streptococcus</taxon>
    </lineage>
</organism>
<dbReference type="GO" id="GO:0016740">
    <property type="term" value="F:transferase activity"/>
    <property type="evidence" value="ECO:0007669"/>
    <property type="project" value="UniProtKB-KW"/>
</dbReference>
<dbReference type="EMBL" id="WNHQ01001231">
    <property type="protein sequence ID" value="MTV74550.1"/>
    <property type="molecule type" value="Genomic_DNA"/>
</dbReference>
<feature type="non-terminal residue" evidence="1">
    <location>
        <position position="21"/>
    </location>
</feature>
<keyword evidence="1" id="KW-0808">Transferase</keyword>
<dbReference type="AlphaFoldDB" id="A0A6G2DD97"/>
<name>A0A6G2DD97_STREE</name>
<dbReference type="Proteomes" id="UP000483094">
    <property type="component" value="Unassembled WGS sequence"/>
</dbReference>
<sequence length="21" mass="2649">MIYLRKLKKEDLMSLWEMAYS</sequence>
<accession>A0A6G2DD97</accession>
<gene>
    <name evidence="1" type="ORF">GM540_11340</name>
</gene>
<comment type="caution">
    <text evidence="1">The sequence shown here is derived from an EMBL/GenBank/DDBJ whole genome shotgun (WGS) entry which is preliminary data.</text>
</comment>